<reference evidence="1 2" key="1">
    <citation type="journal article" date="2019" name="Int. J. Syst. Evol. Microbiol.">
        <title>The Global Catalogue of Microorganisms (GCM) 10K type strain sequencing project: providing services to taxonomists for standard genome sequencing and annotation.</title>
        <authorList>
            <consortium name="The Broad Institute Genomics Platform"/>
            <consortium name="The Broad Institute Genome Sequencing Center for Infectious Disease"/>
            <person name="Wu L."/>
            <person name="Ma J."/>
        </authorList>
    </citation>
    <scope>NUCLEOTIDE SEQUENCE [LARGE SCALE GENOMIC DNA]</scope>
    <source>
        <strain evidence="1 2">JCM 13002</strain>
    </source>
</reference>
<comment type="caution">
    <text evidence="1">The sequence shown here is derived from an EMBL/GenBank/DDBJ whole genome shotgun (WGS) entry which is preliminary data.</text>
</comment>
<evidence type="ECO:0008006" key="3">
    <source>
        <dbReference type="Google" id="ProtNLM"/>
    </source>
</evidence>
<dbReference type="EMBL" id="BAAALD010000093">
    <property type="protein sequence ID" value="GAA1114851.1"/>
    <property type="molecule type" value="Genomic_DNA"/>
</dbReference>
<proteinExistence type="predicted"/>
<dbReference type="Pfam" id="PF10604">
    <property type="entry name" value="Polyketide_cyc2"/>
    <property type="match status" value="1"/>
</dbReference>
<accession>A0ABN1U5G4</accession>
<protein>
    <recommendedName>
        <fullName evidence="3">Polyketide cyclase</fullName>
    </recommendedName>
</protein>
<gene>
    <name evidence="1" type="ORF">GCM10009663_64320</name>
</gene>
<organism evidence="1 2">
    <name type="scientific">Kitasatospora arboriphila</name>
    <dbReference type="NCBI Taxonomy" id="258052"/>
    <lineage>
        <taxon>Bacteria</taxon>
        <taxon>Bacillati</taxon>
        <taxon>Actinomycetota</taxon>
        <taxon>Actinomycetes</taxon>
        <taxon>Kitasatosporales</taxon>
        <taxon>Streptomycetaceae</taxon>
        <taxon>Kitasatospora</taxon>
    </lineage>
</organism>
<dbReference type="Gene3D" id="3.30.530.20">
    <property type="match status" value="1"/>
</dbReference>
<name>A0ABN1U5G4_9ACTN</name>
<keyword evidence="2" id="KW-1185">Reference proteome</keyword>
<dbReference type="RefSeq" id="WP_344627224.1">
    <property type="nucleotide sequence ID" value="NZ_BAAALD010000093.1"/>
</dbReference>
<dbReference type="SUPFAM" id="SSF55961">
    <property type="entry name" value="Bet v1-like"/>
    <property type="match status" value="1"/>
</dbReference>
<dbReference type="InterPro" id="IPR019587">
    <property type="entry name" value="Polyketide_cyclase/dehydratase"/>
</dbReference>
<dbReference type="InterPro" id="IPR023393">
    <property type="entry name" value="START-like_dom_sf"/>
</dbReference>
<sequence>MRKLATAQTVSTAHPSAFFARWADMATWPEWNTDTAWVRLDGPFVEGATGVLKPKGGPKVPFTVAKLVPGREFTDVSRLLGARLTFRHLVEHTEQGGTLVNVEVTLDGPLAALWNAILGKDIRAGLQQDLDRLAATAEADSAVTAA</sequence>
<dbReference type="Proteomes" id="UP001499987">
    <property type="component" value="Unassembled WGS sequence"/>
</dbReference>
<evidence type="ECO:0000313" key="1">
    <source>
        <dbReference type="EMBL" id="GAA1114851.1"/>
    </source>
</evidence>
<evidence type="ECO:0000313" key="2">
    <source>
        <dbReference type="Proteomes" id="UP001499987"/>
    </source>
</evidence>